<evidence type="ECO:0000313" key="9">
    <source>
        <dbReference type="Proteomes" id="UP000663848"/>
    </source>
</evidence>
<proteinExistence type="predicted"/>
<evidence type="ECO:0000313" key="2">
    <source>
        <dbReference type="EMBL" id="CAF3381272.1"/>
    </source>
</evidence>
<dbReference type="EMBL" id="CAJNYV010004505">
    <property type="protein sequence ID" value="CAF3675192.1"/>
    <property type="molecule type" value="Genomic_DNA"/>
</dbReference>
<dbReference type="EMBL" id="CAJOBS010000047">
    <property type="protein sequence ID" value="CAF4479415.1"/>
    <property type="molecule type" value="Genomic_DNA"/>
</dbReference>
<dbReference type="EMBL" id="CAJNXB010003641">
    <property type="protein sequence ID" value="CAF3329031.1"/>
    <property type="molecule type" value="Genomic_DNA"/>
</dbReference>
<evidence type="ECO:0000313" key="4">
    <source>
        <dbReference type="EMBL" id="CAF3675192.1"/>
    </source>
</evidence>
<gene>
    <name evidence="2" type="ORF">GRG538_LOCUS8223</name>
    <name evidence="5" type="ORF">HFQ381_LOCUS1933</name>
    <name evidence="4" type="ORF">KIK155_LOCUS24951</name>
    <name evidence="3" type="ORF">LUA448_LOCUS17559</name>
    <name evidence="7" type="ORF">QYT958_LOCUS2528</name>
    <name evidence="1" type="ORF">TIS948_LOCUS21065</name>
    <name evidence="8" type="ORF">TOA249_LOCUS1648</name>
    <name evidence="6" type="ORF">UJA718_LOCUS19597</name>
</gene>
<organism evidence="7 9">
    <name type="scientific">Rotaria socialis</name>
    <dbReference type="NCBI Taxonomy" id="392032"/>
    <lineage>
        <taxon>Eukaryota</taxon>
        <taxon>Metazoa</taxon>
        <taxon>Spiralia</taxon>
        <taxon>Gnathifera</taxon>
        <taxon>Rotifera</taxon>
        <taxon>Eurotatoria</taxon>
        <taxon>Bdelloidea</taxon>
        <taxon>Philodinida</taxon>
        <taxon>Philodinidae</taxon>
        <taxon>Rotaria</taxon>
    </lineage>
</organism>
<evidence type="ECO:0000313" key="7">
    <source>
        <dbReference type="EMBL" id="CAF4474878.1"/>
    </source>
</evidence>
<dbReference type="EMBL" id="CAJNYD010002196">
    <property type="protein sequence ID" value="CAF3400711.1"/>
    <property type="molecule type" value="Genomic_DNA"/>
</dbReference>
<dbReference type="Proteomes" id="UP000663848">
    <property type="component" value="Unassembled WGS sequence"/>
</dbReference>
<reference evidence="7" key="1">
    <citation type="submission" date="2021-02" db="EMBL/GenBank/DDBJ databases">
        <authorList>
            <person name="Nowell W R."/>
        </authorList>
    </citation>
    <scope>NUCLEOTIDE SEQUENCE</scope>
</reference>
<evidence type="ECO:0000313" key="8">
    <source>
        <dbReference type="EMBL" id="CAF4479415.1"/>
    </source>
</evidence>
<dbReference type="Proteomes" id="UP000663825">
    <property type="component" value="Unassembled WGS sequence"/>
</dbReference>
<dbReference type="EMBL" id="CAJOBP010003504">
    <property type="protein sequence ID" value="CAF4407965.1"/>
    <property type="molecule type" value="Genomic_DNA"/>
</dbReference>
<evidence type="ECO:0000313" key="6">
    <source>
        <dbReference type="EMBL" id="CAF4407965.1"/>
    </source>
</evidence>
<keyword evidence="10" id="KW-1185">Reference proteome</keyword>
<dbReference type="Proteomes" id="UP000663865">
    <property type="component" value="Unassembled WGS sequence"/>
</dbReference>
<comment type="caution">
    <text evidence="7">The sequence shown here is derived from an EMBL/GenBank/DDBJ whole genome shotgun (WGS) entry which is preliminary data.</text>
</comment>
<accession>A0A820THA2</accession>
<evidence type="ECO:0000313" key="10">
    <source>
        <dbReference type="Proteomes" id="UP000663873"/>
    </source>
</evidence>
<dbReference type="Gene3D" id="2.60.40.2970">
    <property type="match status" value="1"/>
</dbReference>
<dbReference type="EMBL" id="CAJOBO010000059">
    <property type="protein sequence ID" value="CAF4115121.1"/>
    <property type="molecule type" value="Genomic_DNA"/>
</dbReference>
<dbReference type="Proteomes" id="UP000663872">
    <property type="component" value="Unassembled WGS sequence"/>
</dbReference>
<dbReference type="AlphaFoldDB" id="A0A820THA2"/>
<dbReference type="Proteomes" id="UP000663873">
    <property type="component" value="Unassembled WGS sequence"/>
</dbReference>
<dbReference type="Proteomes" id="UP000663838">
    <property type="component" value="Unassembled WGS sequence"/>
</dbReference>
<sequence length="100" mass="11019">MILTNIYADGLQVRIASLRSMFNKTKSCLPNSETHDPLFRITCNGTPVDYVDPLMKRRAPTSGDVISLVSGKAIVATAQLSSVYDMSKTGNYLIQYDMPT</sequence>
<evidence type="ECO:0000313" key="3">
    <source>
        <dbReference type="EMBL" id="CAF3400711.1"/>
    </source>
</evidence>
<evidence type="ECO:0000313" key="1">
    <source>
        <dbReference type="EMBL" id="CAF3329031.1"/>
    </source>
</evidence>
<dbReference type="EMBL" id="CAJNYT010000881">
    <property type="protein sequence ID" value="CAF3381272.1"/>
    <property type="molecule type" value="Genomic_DNA"/>
</dbReference>
<name>A0A820THA2_9BILA</name>
<dbReference type="Proteomes" id="UP000663851">
    <property type="component" value="Unassembled WGS sequence"/>
</dbReference>
<dbReference type="OrthoDB" id="10033758at2759"/>
<evidence type="ECO:0000313" key="5">
    <source>
        <dbReference type="EMBL" id="CAF4115121.1"/>
    </source>
</evidence>
<dbReference type="Proteomes" id="UP000663833">
    <property type="component" value="Unassembled WGS sequence"/>
</dbReference>
<dbReference type="EMBL" id="CAJOBR010000166">
    <property type="protein sequence ID" value="CAF4474878.1"/>
    <property type="molecule type" value="Genomic_DNA"/>
</dbReference>
<protein>
    <submittedName>
        <fullName evidence="7">Uncharacterized protein</fullName>
    </submittedName>
</protein>